<organism evidence="2 3">
    <name type="scientific">Cutaneotrichosporon cavernicola</name>
    <dbReference type="NCBI Taxonomy" id="279322"/>
    <lineage>
        <taxon>Eukaryota</taxon>
        <taxon>Fungi</taxon>
        <taxon>Dikarya</taxon>
        <taxon>Basidiomycota</taxon>
        <taxon>Agaricomycotina</taxon>
        <taxon>Tremellomycetes</taxon>
        <taxon>Trichosporonales</taxon>
        <taxon>Trichosporonaceae</taxon>
        <taxon>Cutaneotrichosporon</taxon>
    </lineage>
</organism>
<dbReference type="AlphaFoldDB" id="A0AA48L3U0"/>
<gene>
    <name evidence="2" type="ORF">CcaverHIS019_0402710</name>
</gene>
<sequence>MYEHKNGPGMTWTTAHATPDGSEEELGRDLATDLDHAMNGGFYSERIIDGVDKVELGAIEYFDVAKAILTRGLEREYDLVVRATGFSNTIDSMCTMLGD</sequence>
<evidence type="ECO:0000313" key="2">
    <source>
        <dbReference type="EMBL" id="BEI91451.1"/>
    </source>
</evidence>
<dbReference type="EMBL" id="AP028215">
    <property type="protein sequence ID" value="BEI91451.1"/>
    <property type="molecule type" value="Genomic_DNA"/>
</dbReference>
<reference evidence="2" key="1">
    <citation type="journal article" date="2023" name="BMC Genomics">
        <title>Chromosome-level genome assemblies of Cutaneotrichosporon spp. (Trichosporonales, Basidiomycota) reveal imbalanced evolution between nucleotide sequences and chromosome synteny.</title>
        <authorList>
            <person name="Kobayashi Y."/>
            <person name="Kayamori A."/>
            <person name="Aoki K."/>
            <person name="Shiwa Y."/>
            <person name="Matsutani M."/>
            <person name="Fujita N."/>
            <person name="Sugita T."/>
            <person name="Iwasaki W."/>
            <person name="Tanaka N."/>
            <person name="Takashima M."/>
        </authorList>
    </citation>
    <scope>NUCLEOTIDE SEQUENCE</scope>
    <source>
        <strain evidence="2">HIS019</strain>
    </source>
</reference>
<dbReference type="KEGG" id="ccac:CcaHIS019_0402710"/>
<protein>
    <submittedName>
        <fullName evidence="2">Uncharacterized protein</fullName>
    </submittedName>
</protein>
<accession>A0AA48L3U0</accession>
<dbReference type="RefSeq" id="XP_060456716.1">
    <property type="nucleotide sequence ID" value="XM_060600087.1"/>
</dbReference>
<dbReference type="GeneID" id="85495321"/>
<dbReference type="Proteomes" id="UP001233271">
    <property type="component" value="Chromosome 4"/>
</dbReference>
<evidence type="ECO:0000256" key="1">
    <source>
        <dbReference type="SAM" id="MobiDB-lite"/>
    </source>
</evidence>
<evidence type="ECO:0000313" key="3">
    <source>
        <dbReference type="Proteomes" id="UP001233271"/>
    </source>
</evidence>
<feature type="region of interest" description="Disordered" evidence="1">
    <location>
        <begin position="1"/>
        <end position="25"/>
    </location>
</feature>
<keyword evidence="3" id="KW-1185">Reference proteome</keyword>
<proteinExistence type="predicted"/>
<name>A0AA48L3U0_9TREE</name>